<dbReference type="PANTHER" id="PTHR30290:SF10">
    <property type="entry name" value="PERIPLASMIC OLIGOPEPTIDE-BINDING PROTEIN-RELATED"/>
    <property type="match status" value="1"/>
</dbReference>
<dbReference type="GO" id="GO:0043190">
    <property type="term" value="C:ATP-binding cassette (ABC) transporter complex"/>
    <property type="evidence" value="ECO:0007669"/>
    <property type="project" value="InterPro"/>
</dbReference>
<dbReference type="Gene3D" id="3.90.76.10">
    <property type="entry name" value="Dipeptide-binding Protein, Domain 1"/>
    <property type="match status" value="1"/>
</dbReference>
<evidence type="ECO:0000313" key="6">
    <source>
        <dbReference type="EMBL" id="VVE15460.1"/>
    </source>
</evidence>
<comment type="subcellular location">
    <subcellularLocation>
        <location evidence="1">Cell envelope</location>
    </subcellularLocation>
</comment>
<evidence type="ECO:0000256" key="1">
    <source>
        <dbReference type="ARBA" id="ARBA00004196"/>
    </source>
</evidence>
<dbReference type="GO" id="GO:1904680">
    <property type="term" value="F:peptide transmembrane transporter activity"/>
    <property type="evidence" value="ECO:0007669"/>
    <property type="project" value="TreeGrafter"/>
</dbReference>
<keyword evidence="3" id="KW-0813">Transport</keyword>
<dbReference type="AlphaFoldDB" id="A0A5E4VWQ1"/>
<evidence type="ECO:0000313" key="7">
    <source>
        <dbReference type="Proteomes" id="UP000333828"/>
    </source>
</evidence>
<accession>A0A5E4VWQ1</accession>
<dbReference type="RefSeq" id="WP_150684584.1">
    <property type="nucleotide sequence ID" value="NZ_CABPSI010000003.1"/>
</dbReference>
<dbReference type="Gene3D" id="3.40.190.10">
    <property type="entry name" value="Periplasmic binding protein-like II"/>
    <property type="match status" value="1"/>
</dbReference>
<gene>
    <name evidence="6" type="ORF">PIN31115_02849</name>
</gene>
<dbReference type="CDD" id="cd08503">
    <property type="entry name" value="PBP2_NikA_DppA_OppA_like_17"/>
    <property type="match status" value="1"/>
</dbReference>
<dbReference type="Gene3D" id="3.10.105.10">
    <property type="entry name" value="Dipeptide-binding Protein, Domain 3"/>
    <property type="match status" value="1"/>
</dbReference>
<keyword evidence="4" id="KW-0732">Signal</keyword>
<evidence type="ECO:0000256" key="2">
    <source>
        <dbReference type="ARBA" id="ARBA00005695"/>
    </source>
</evidence>
<sequence length="553" mass="60550">MRQPLDNLLDTLRAQTGDLGNHAIDEFSANRLTRRELMRVASTLGFASLFCRTGSLLARDGVASSSPNAPSNATIRIAQILPPGAIDPLTIVDGASVSLVNQCAEYLVNDGEHQILSPALAESWSSNEACDVWTFKLRRNVKFHDGQPMTSKDVVATFDRLTDPSRGSAAVSVFRGILRTGATRAVDDYTVAFHLDSPNASFPYFVSSDTYNAVILPATYDGGYEKTFAGTGPFRIESYVPKISAIFVRNEDYWGAKALPARLEFRFYADGPARILAARSGQVDVIPSLAIQNTLDFMHNPGFRIQSVAASSHRQMHMRTDAGPFKDKRVRQALALCIDRDILARGLMRGRAVVGNDSPFAPIFPVTDATVPQRKQDLPMARQLMAQAGVPNGFPVTLTVEKYMEVPDYAVIVQNAAKRIGIDITLKMESREIYYGSAKPGQSDWLDSPFGLTIYGHRGIPNVLLGPPLLSGGKWNAARFSNPAYDKLYTEFVGALAIADQKRVAGQIGRLLLDETPMVIGFFYDALAATSTRLQGVTFTPIGQLYLDRARFI</sequence>
<feature type="domain" description="Solute-binding protein family 5" evidence="5">
    <location>
        <begin position="117"/>
        <end position="439"/>
    </location>
</feature>
<comment type="similarity">
    <text evidence="2">Belongs to the bacterial solute-binding protein 5 family.</text>
</comment>
<dbReference type="GO" id="GO:0015833">
    <property type="term" value="P:peptide transport"/>
    <property type="evidence" value="ECO:0007669"/>
    <property type="project" value="TreeGrafter"/>
</dbReference>
<dbReference type="PANTHER" id="PTHR30290">
    <property type="entry name" value="PERIPLASMIC BINDING COMPONENT OF ABC TRANSPORTER"/>
    <property type="match status" value="1"/>
</dbReference>
<dbReference type="PIRSF" id="PIRSF002741">
    <property type="entry name" value="MppA"/>
    <property type="match status" value="1"/>
</dbReference>
<evidence type="ECO:0000259" key="5">
    <source>
        <dbReference type="Pfam" id="PF00496"/>
    </source>
</evidence>
<name>A0A5E4VWQ1_9BURK</name>
<protein>
    <submittedName>
        <fullName evidence="6">Extracellular solute-binding protein</fullName>
    </submittedName>
</protein>
<organism evidence="6 7">
    <name type="scientific">Pandoraea iniqua</name>
    <dbReference type="NCBI Taxonomy" id="2508288"/>
    <lineage>
        <taxon>Bacteria</taxon>
        <taxon>Pseudomonadati</taxon>
        <taxon>Pseudomonadota</taxon>
        <taxon>Betaproteobacteria</taxon>
        <taxon>Burkholderiales</taxon>
        <taxon>Burkholderiaceae</taxon>
        <taxon>Pandoraea</taxon>
    </lineage>
</organism>
<dbReference type="Proteomes" id="UP000333828">
    <property type="component" value="Unassembled WGS sequence"/>
</dbReference>
<dbReference type="GO" id="GO:0030288">
    <property type="term" value="C:outer membrane-bounded periplasmic space"/>
    <property type="evidence" value="ECO:0007669"/>
    <property type="project" value="UniProtKB-ARBA"/>
</dbReference>
<dbReference type="InterPro" id="IPR030678">
    <property type="entry name" value="Peptide/Ni-bd"/>
</dbReference>
<dbReference type="Pfam" id="PF00496">
    <property type="entry name" value="SBP_bac_5"/>
    <property type="match status" value="1"/>
</dbReference>
<reference evidence="6 7" key="1">
    <citation type="submission" date="2019-08" db="EMBL/GenBank/DDBJ databases">
        <authorList>
            <person name="Peeters C."/>
        </authorList>
    </citation>
    <scope>NUCLEOTIDE SEQUENCE [LARGE SCALE GENOMIC DNA]</scope>
    <source>
        <strain evidence="6 7">LMG 31115</strain>
    </source>
</reference>
<dbReference type="SUPFAM" id="SSF53850">
    <property type="entry name" value="Periplasmic binding protein-like II"/>
    <property type="match status" value="1"/>
</dbReference>
<evidence type="ECO:0000256" key="3">
    <source>
        <dbReference type="ARBA" id="ARBA00022448"/>
    </source>
</evidence>
<keyword evidence="7" id="KW-1185">Reference proteome</keyword>
<dbReference type="InterPro" id="IPR000914">
    <property type="entry name" value="SBP_5_dom"/>
</dbReference>
<dbReference type="InterPro" id="IPR039424">
    <property type="entry name" value="SBP_5"/>
</dbReference>
<dbReference type="EMBL" id="CABPSI010000003">
    <property type="protein sequence ID" value="VVE15460.1"/>
    <property type="molecule type" value="Genomic_DNA"/>
</dbReference>
<evidence type="ECO:0000256" key="4">
    <source>
        <dbReference type="ARBA" id="ARBA00022729"/>
    </source>
</evidence>
<proteinExistence type="inferred from homology"/>